<name>A0ABY1CCJ9_9FIRM</name>
<dbReference type="EMBL" id="LT630003">
    <property type="protein sequence ID" value="SET91463.1"/>
    <property type="molecule type" value="Genomic_DNA"/>
</dbReference>
<organism evidence="4 5">
    <name type="scientific">Lacrimispora sphenoides JCM 1415</name>
    <dbReference type="NCBI Taxonomy" id="1297793"/>
    <lineage>
        <taxon>Bacteria</taxon>
        <taxon>Bacillati</taxon>
        <taxon>Bacillota</taxon>
        <taxon>Clostridia</taxon>
        <taxon>Lachnospirales</taxon>
        <taxon>Lachnospiraceae</taxon>
        <taxon>Lacrimispora</taxon>
    </lineage>
</organism>
<dbReference type="RefSeq" id="WP_054791859.1">
    <property type="nucleotide sequence ID" value="NZ_LT630003.1"/>
</dbReference>
<dbReference type="Proteomes" id="UP000198970">
    <property type="component" value="Chromosome I"/>
</dbReference>
<gene>
    <name evidence="4" type="ORF">SAMN02745906_2968</name>
</gene>
<dbReference type="SUPFAM" id="SSF52540">
    <property type="entry name" value="P-loop containing nucleoside triphosphate hydrolases"/>
    <property type="match status" value="1"/>
</dbReference>
<evidence type="ECO:0000256" key="1">
    <source>
        <dbReference type="ARBA" id="ARBA00022741"/>
    </source>
</evidence>
<keyword evidence="2 4" id="KW-0067">ATP-binding</keyword>
<evidence type="ECO:0000259" key="3">
    <source>
        <dbReference type="PROSITE" id="PS50893"/>
    </source>
</evidence>
<feature type="domain" description="ABC transporter" evidence="3">
    <location>
        <begin position="4"/>
        <end position="236"/>
    </location>
</feature>
<dbReference type="GO" id="GO:0005524">
    <property type="term" value="F:ATP binding"/>
    <property type="evidence" value="ECO:0007669"/>
    <property type="project" value="UniProtKB-KW"/>
</dbReference>
<dbReference type="PANTHER" id="PTHR43582:SF2">
    <property type="entry name" value="LINEARMYCIN RESISTANCE ATP-BINDING PROTEIN LNRL"/>
    <property type="match status" value="1"/>
</dbReference>
<protein>
    <submittedName>
        <fullName evidence="4">ABC-2 type transport system ATP-binding protein</fullName>
    </submittedName>
</protein>
<reference evidence="4 5" key="1">
    <citation type="submission" date="2016-10" db="EMBL/GenBank/DDBJ databases">
        <authorList>
            <person name="Varghese N."/>
            <person name="Submissions S."/>
        </authorList>
    </citation>
    <scope>NUCLEOTIDE SEQUENCE [LARGE SCALE GENOMIC DNA]</scope>
    <source>
        <strain evidence="4 5">ATCC 19403</strain>
    </source>
</reference>
<dbReference type="PROSITE" id="PS50893">
    <property type="entry name" value="ABC_TRANSPORTER_2"/>
    <property type="match status" value="1"/>
</dbReference>
<dbReference type="Gene3D" id="3.40.50.300">
    <property type="entry name" value="P-loop containing nucleotide triphosphate hydrolases"/>
    <property type="match status" value="1"/>
</dbReference>
<dbReference type="PANTHER" id="PTHR43582">
    <property type="entry name" value="LINEARMYCIN RESISTANCE ATP-BINDING PROTEIN LNRL"/>
    <property type="match status" value="1"/>
</dbReference>
<evidence type="ECO:0000313" key="4">
    <source>
        <dbReference type="EMBL" id="SET91463.1"/>
    </source>
</evidence>
<dbReference type="Pfam" id="PF00005">
    <property type="entry name" value="ABC_tran"/>
    <property type="match status" value="1"/>
</dbReference>
<dbReference type="InterPro" id="IPR003439">
    <property type="entry name" value="ABC_transporter-like_ATP-bd"/>
</dbReference>
<evidence type="ECO:0000313" key="5">
    <source>
        <dbReference type="Proteomes" id="UP000198970"/>
    </source>
</evidence>
<sequence length="320" mass="36116">MEAISVSNLSKEYASGKMALDNVSITVSTGEIFSLLGPNGAGKTTLINILTTFLKPTSGRVSVLGHDAITEQKFVRADISCVAQKVSIDDHLSLRENMLFQSRLHKLDRMTANKRMDALIDTFSLKEYEKYRVTAYSGGVKRRLDIAMSMMSYPKILFLDEPTVGMDIESRKAMWEVVKTIKTQFGTTVFLTTHYLEEADMLSDTVCIMKEGHELVQDTPEHLREHTRKNIVRIDLDDPERQQELAAQISALPFVKGIRKEQNTIYANTYDAKKDFYALNQFMSDKRIHYSAIGVVTPSLDDIFLSLTQKNDGSVRNANL</sequence>
<evidence type="ECO:0000256" key="2">
    <source>
        <dbReference type="ARBA" id="ARBA00022840"/>
    </source>
</evidence>
<dbReference type="SMART" id="SM00382">
    <property type="entry name" value="AAA"/>
    <property type="match status" value="1"/>
</dbReference>
<dbReference type="InterPro" id="IPR027417">
    <property type="entry name" value="P-loop_NTPase"/>
</dbReference>
<accession>A0ABY1CCJ9</accession>
<keyword evidence="5" id="KW-1185">Reference proteome</keyword>
<proteinExistence type="predicted"/>
<keyword evidence="1" id="KW-0547">Nucleotide-binding</keyword>
<dbReference type="InterPro" id="IPR003593">
    <property type="entry name" value="AAA+_ATPase"/>
</dbReference>